<dbReference type="EMBL" id="UZAI01003613">
    <property type="protein sequence ID" value="VDO81079.1"/>
    <property type="molecule type" value="Genomic_DNA"/>
</dbReference>
<evidence type="ECO:0000313" key="1">
    <source>
        <dbReference type="EMBL" id="VDO81079.1"/>
    </source>
</evidence>
<proteinExistence type="predicted"/>
<dbReference type="Proteomes" id="UP000277204">
    <property type="component" value="Unassembled WGS sequence"/>
</dbReference>
<protein>
    <submittedName>
        <fullName evidence="1">Uncharacterized protein</fullName>
    </submittedName>
</protein>
<keyword evidence="2" id="KW-1185">Reference proteome</keyword>
<evidence type="ECO:0000313" key="2">
    <source>
        <dbReference type="Proteomes" id="UP000277204"/>
    </source>
</evidence>
<accession>A0A183LX37</accession>
<dbReference type="AlphaFoldDB" id="A0A183LX37"/>
<gene>
    <name evidence="1" type="ORF">SMRZ_LOCUS8362</name>
</gene>
<name>A0A183LX37_9TREM</name>
<reference evidence="1 2" key="1">
    <citation type="submission" date="2018-11" db="EMBL/GenBank/DDBJ databases">
        <authorList>
            <consortium name="Pathogen Informatics"/>
        </authorList>
    </citation>
    <scope>NUCLEOTIDE SEQUENCE [LARGE SCALE GENOMIC DNA]</scope>
    <source>
        <strain evidence="1 2">Zambia</strain>
    </source>
</reference>
<organism evidence="1 2">
    <name type="scientific">Schistosoma margrebowiei</name>
    <dbReference type="NCBI Taxonomy" id="48269"/>
    <lineage>
        <taxon>Eukaryota</taxon>
        <taxon>Metazoa</taxon>
        <taxon>Spiralia</taxon>
        <taxon>Lophotrochozoa</taxon>
        <taxon>Platyhelminthes</taxon>
        <taxon>Trematoda</taxon>
        <taxon>Digenea</taxon>
        <taxon>Strigeidida</taxon>
        <taxon>Schistosomatoidea</taxon>
        <taxon>Schistosomatidae</taxon>
        <taxon>Schistosoma</taxon>
    </lineage>
</organism>
<sequence>MRQLCKSKKNRYGLPGTSRPQTCPCELVGCMTRLKSPMAKPGVKGQQTSLLGN</sequence>